<protein>
    <submittedName>
        <fullName evidence="1">Transcriptional regulator</fullName>
    </submittedName>
</protein>
<gene>
    <name evidence="1" type="ORF">IAC55_07045</name>
</gene>
<organism evidence="1 2">
    <name type="scientific">Candidatus Fimicola merdigallinarum</name>
    <dbReference type="NCBI Taxonomy" id="2840819"/>
    <lineage>
        <taxon>Bacteria</taxon>
        <taxon>Bacillati</taxon>
        <taxon>Bacillota</taxon>
        <taxon>Clostridia</taxon>
        <taxon>Lachnospirales</taxon>
        <taxon>Lachnospiraceae</taxon>
        <taxon>Lachnospiraceae incertae sedis</taxon>
        <taxon>Candidatus Fimicola</taxon>
    </lineage>
</organism>
<accession>A0A9D9DYC8</accession>
<dbReference type="Gene3D" id="1.10.1220.10">
    <property type="entry name" value="Met repressor-like"/>
    <property type="match status" value="1"/>
</dbReference>
<reference evidence="1" key="1">
    <citation type="submission" date="2020-10" db="EMBL/GenBank/DDBJ databases">
        <authorList>
            <person name="Gilroy R."/>
        </authorList>
    </citation>
    <scope>NUCLEOTIDE SEQUENCE</scope>
    <source>
        <strain evidence="1">F6-4510</strain>
    </source>
</reference>
<dbReference type="InterPro" id="IPR013321">
    <property type="entry name" value="Arc_rbn_hlx_hlx"/>
</dbReference>
<evidence type="ECO:0000313" key="2">
    <source>
        <dbReference type="Proteomes" id="UP000823611"/>
    </source>
</evidence>
<dbReference type="GO" id="GO:0006355">
    <property type="term" value="P:regulation of DNA-templated transcription"/>
    <property type="evidence" value="ECO:0007669"/>
    <property type="project" value="InterPro"/>
</dbReference>
<proteinExistence type="predicted"/>
<dbReference type="Proteomes" id="UP000823611">
    <property type="component" value="Unassembled WGS sequence"/>
</dbReference>
<comment type="caution">
    <text evidence="1">The sequence shown here is derived from an EMBL/GenBank/DDBJ whole genome shotgun (WGS) entry which is preliminary data.</text>
</comment>
<reference evidence="1" key="2">
    <citation type="journal article" date="2021" name="PeerJ">
        <title>Extensive microbial diversity within the chicken gut microbiome revealed by metagenomics and culture.</title>
        <authorList>
            <person name="Gilroy R."/>
            <person name="Ravi A."/>
            <person name="Getino M."/>
            <person name="Pursley I."/>
            <person name="Horton D.L."/>
            <person name="Alikhan N.F."/>
            <person name="Baker D."/>
            <person name="Gharbi K."/>
            <person name="Hall N."/>
            <person name="Watson M."/>
            <person name="Adriaenssens E.M."/>
            <person name="Foster-Nyarko E."/>
            <person name="Jarju S."/>
            <person name="Secka A."/>
            <person name="Antonio M."/>
            <person name="Oren A."/>
            <person name="Chaudhuri R.R."/>
            <person name="La Ragione R."/>
            <person name="Hildebrand F."/>
            <person name="Pallen M.J."/>
        </authorList>
    </citation>
    <scope>NUCLEOTIDE SEQUENCE</scope>
    <source>
        <strain evidence="1">F6-4510</strain>
    </source>
</reference>
<evidence type="ECO:0000313" key="1">
    <source>
        <dbReference type="EMBL" id="MBO8435058.1"/>
    </source>
</evidence>
<dbReference type="EMBL" id="JADIMX010000129">
    <property type="protein sequence ID" value="MBO8435058.1"/>
    <property type="molecule type" value="Genomic_DNA"/>
</dbReference>
<sequence>MAEYTEARKRANIKYLKEKTDDIRIRAKKGTKEYFKAEAEKVGMSLTAFVIEAVYEKIERENNKID</sequence>
<name>A0A9D9DYC8_9FIRM</name>
<dbReference type="AlphaFoldDB" id="A0A9D9DYC8"/>